<dbReference type="EMBL" id="JAKWBI020000333">
    <property type="protein sequence ID" value="KAJ2896421.1"/>
    <property type="molecule type" value="Genomic_DNA"/>
</dbReference>
<keyword evidence="1" id="KW-0812">Transmembrane</keyword>
<proteinExistence type="predicted"/>
<sequence>MHNPPLTYQTWAHHRIGWHPTKPATSTDAGNVLDKLHCQLEESSVQLLSKKRTKGSPSPLSPIGYRPPISTIFVESDGAFNASPVNPSKSWAGLDIAARSSPKLNEAVGKWGSAQNYIAFHQKAYPFSLTLLPAPSSHSSPSARVAFSGHDNWRFRTTPQLVDALTAAAPPCLLFDADPTKPAGHMVVQDGSLSSIARSGLSSRQQQNLQHIGALPSNLGLDLVRAVQFVAQAFIVFGVCLPRKQPSLTWSSFQDSSSSVSLRTMYPHVVIFDSIPCEYTGQARPARFFRSHWFVFENGETQSEGRASIGSTPGRKVRLTMILSSNPYYSLQAASRTFSVFAPEISIYHVSVVTPITLITLITLVTMATPELACTCPKNVQENATLRGLRITYISTNQPVSTRSYITDGAELQSTWTLTDDRKGVSHYASHAMYGTTLSRRHSLVGFGPWMFRPDESHSYPPVLDLGKMPFSLVQSSIGFQFLGILSLLVFLYFQAFSLPEFAAAHNTFMLPSFLRCNSKDDIAQVWDAGSGAVAPDGERRLDRLMMGDIYLFSHQLDAGYLTENHKIV</sequence>
<evidence type="ECO:0000313" key="2">
    <source>
        <dbReference type="EMBL" id="KAJ2896421.1"/>
    </source>
</evidence>
<feature type="transmembrane region" description="Helical" evidence="1">
    <location>
        <begin position="478"/>
        <end position="497"/>
    </location>
</feature>
<keyword evidence="1" id="KW-0472">Membrane</keyword>
<comment type="caution">
    <text evidence="2">The sequence shown here is derived from an EMBL/GenBank/DDBJ whole genome shotgun (WGS) entry which is preliminary data.</text>
</comment>
<keyword evidence="1" id="KW-1133">Transmembrane helix</keyword>
<organism evidence="2 3">
    <name type="scientific">Zalerion maritima</name>
    <dbReference type="NCBI Taxonomy" id="339359"/>
    <lineage>
        <taxon>Eukaryota</taxon>
        <taxon>Fungi</taxon>
        <taxon>Dikarya</taxon>
        <taxon>Ascomycota</taxon>
        <taxon>Pezizomycotina</taxon>
        <taxon>Sordariomycetes</taxon>
        <taxon>Lulworthiomycetidae</taxon>
        <taxon>Lulworthiales</taxon>
        <taxon>Lulworthiaceae</taxon>
        <taxon>Zalerion</taxon>
    </lineage>
</organism>
<dbReference type="AlphaFoldDB" id="A0AAD5RQR6"/>
<evidence type="ECO:0000256" key="1">
    <source>
        <dbReference type="SAM" id="Phobius"/>
    </source>
</evidence>
<gene>
    <name evidence="2" type="ORF">MKZ38_005576</name>
</gene>
<protein>
    <submittedName>
        <fullName evidence="2">Uncharacterized protein</fullName>
    </submittedName>
</protein>
<accession>A0AAD5RQR6</accession>
<name>A0AAD5RQR6_9PEZI</name>
<evidence type="ECO:0000313" key="3">
    <source>
        <dbReference type="Proteomes" id="UP001201980"/>
    </source>
</evidence>
<keyword evidence="3" id="KW-1185">Reference proteome</keyword>
<dbReference type="Proteomes" id="UP001201980">
    <property type="component" value="Unassembled WGS sequence"/>
</dbReference>
<reference evidence="2" key="1">
    <citation type="submission" date="2022-07" db="EMBL/GenBank/DDBJ databases">
        <title>Draft genome sequence of Zalerion maritima ATCC 34329, a (micro)plastics degrading marine fungus.</title>
        <authorList>
            <person name="Paco A."/>
            <person name="Goncalves M.F.M."/>
            <person name="Rocha-Santos T.A.P."/>
            <person name="Alves A."/>
        </authorList>
    </citation>
    <scope>NUCLEOTIDE SEQUENCE</scope>
    <source>
        <strain evidence="2">ATCC 34329</strain>
    </source>
</reference>